<sequence>MKPDIKEPAGLQPKLSTSNDPDLPAKETNHLFDFLTTDKRGDSLIEVLGGSLHEAQSEDYEKQDFAYDE</sequence>
<dbReference type="RefSeq" id="WP_112376436.1">
    <property type="nucleotide sequence ID" value="NZ_UAUU01000011.1"/>
</dbReference>
<accession>A0A2X2JM46</accession>
<dbReference type="AlphaFoldDB" id="A0A2X2JM46"/>
<evidence type="ECO:0000313" key="2">
    <source>
        <dbReference type="EMBL" id="SPZ94988.1"/>
    </source>
</evidence>
<protein>
    <submittedName>
        <fullName evidence="2">Uncharacterized protein</fullName>
    </submittedName>
</protein>
<evidence type="ECO:0000256" key="1">
    <source>
        <dbReference type="SAM" id="MobiDB-lite"/>
    </source>
</evidence>
<name>A0A2X2JM46_SPHMU</name>
<gene>
    <name evidence="2" type="ORF">NCTC11343_05690</name>
</gene>
<reference evidence="2 3" key="1">
    <citation type="submission" date="2018-06" db="EMBL/GenBank/DDBJ databases">
        <authorList>
            <consortium name="Pathogen Informatics"/>
            <person name="Doyle S."/>
        </authorList>
    </citation>
    <scope>NUCLEOTIDE SEQUENCE [LARGE SCALE GENOMIC DNA]</scope>
    <source>
        <strain evidence="2 3">NCTC11343</strain>
    </source>
</reference>
<feature type="region of interest" description="Disordered" evidence="1">
    <location>
        <begin position="1"/>
        <end position="26"/>
    </location>
</feature>
<organism evidence="2 3">
    <name type="scientific">Sphingobacterium multivorum</name>
    <dbReference type="NCBI Taxonomy" id="28454"/>
    <lineage>
        <taxon>Bacteria</taxon>
        <taxon>Pseudomonadati</taxon>
        <taxon>Bacteroidota</taxon>
        <taxon>Sphingobacteriia</taxon>
        <taxon>Sphingobacteriales</taxon>
        <taxon>Sphingobacteriaceae</taxon>
        <taxon>Sphingobacterium</taxon>
    </lineage>
</organism>
<dbReference type="Proteomes" id="UP000251241">
    <property type="component" value="Unassembled WGS sequence"/>
</dbReference>
<proteinExistence type="predicted"/>
<evidence type="ECO:0000313" key="3">
    <source>
        <dbReference type="Proteomes" id="UP000251241"/>
    </source>
</evidence>
<dbReference type="EMBL" id="UAUU01000011">
    <property type="protein sequence ID" value="SPZ94988.1"/>
    <property type="molecule type" value="Genomic_DNA"/>
</dbReference>